<dbReference type="AlphaFoldDB" id="A0A6C0HH32"/>
<organism evidence="1">
    <name type="scientific">viral metagenome</name>
    <dbReference type="NCBI Taxonomy" id="1070528"/>
    <lineage>
        <taxon>unclassified sequences</taxon>
        <taxon>metagenomes</taxon>
        <taxon>organismal metagenomes</taxon>
    </lineage>
</organism>
<proteinExistence type="predicted"/>
<name>A0A6C0HH32_9ZZZZ</name>
<accession>A0A6C0HH32</accession>
<sequence>MSGVSYNLGNSKPLINREQNYVLDRRLLTVHSVDRDITKYPNSNYFEIILPETMYNVQSLRLVQCNFPGQYYVFSDNYQNTQFLMNGDTQFPLKIQSGIYTPQQMAAEITTDLSFNKVVADCSYNPISQKFSFQSVADFSLNFDIQVPYTTTCNNYNTNPVMWNQYANWGLPYNLGFDKQNYNPIQNKNLFSVIAPHTANITGDTCFYMEVDKYNSYDELYPYNKSSCQMFDNNAYNGKVNSAFAKIPINSSNYINQDSRSLFLQNVVQYDPPIERIVRLIFKFRFHDGRLVDFQNNNFDFSIEFNCLKNEIPKKYNVRIPALYNL</sequence>
<protein>
    <submittedName>
        <fullName evidence="1">Uncharacterized protein</fullName>
    </submittedName>
</protein>
<evidence type="ECO:0000313" key="1">
    <source>
        <dbReference type="EMBL" id="QHT79764.1"/>
    </source>
</evidence>
<reference evidence="1" key="1">
    <citation type="journal article" date="2020" name="Nature">
        <title>Giant virus diversity and host interactions through global metagenomics.</title>
        <authorList>
            <person name="Schulz F."/>
            <person name="Roux S."/>
            <person name="Paez-Espino D."/>
            <person name="Jungbluth S."/>
            <person name="Walsh D.A."/>
            <person name="Denef V.J."/>
            <person name="McMahon K.D."/>
            <person name="Konstantinidis K.T."/>
            <person name="Eloe-Fadrosh E.A."/>
            <person name="Kyrpides N.C."/>
            <person name="Woyke T."/>
        </authorList>
    </citation>
    <scope>NUCLEOTIDE SEQUENCE</scope>
    <source>
        <strain evidence="1">GVMAG-M-3300023184-101</strain>
    </source>
</reference>
<dbReference type="EMBL" id="MN739954">
    <property type="protein sequence ID" value="QHT79764.1"/>
    <property type="molecule type" value="Genomic_DNA"/>
</dbReference>